<organism evidence="4 5">
    <name type="scientific">Ktedonobacter robiniae</name>
    <dbReference type="NCBI Taxonomy" id="2778365"/>
    <lineage>
        <taxon>Bacteria</taxon>
        <taxon>Bacillati</taxon>
        <taxon>Chloroflexota</taxon>
        <taxon>Ktedonobacteria</taxon>
        <taxon>Ktedonobacterales</taxon>
        <taxon>Ktedonobacteraceae</taxon>
        <taxon>Ktedonobacter</taxon>
    </lineage>
</organism>
<gene>
    <name evidence="4" type="ORF">KSB_06920</name>
</gene>
<dbReference type="InterPro" id="IPR033749">
    <property type="entry name" value="Polyprenyl_synt_CS"/>
</dbReference>
<protein>
    <submittedName>
        <fullName evidence="4">Polyprenyl synthetase</fullName>
    </submittedName>
</protein>
<evidence type="ECO:0000256" key="2">
    <source>
        <dbReference type="ARBA" id="ARBA00022842"/>
    </source>
</evidence>
<dbReference type="PANTHER" id="PTHR12001:SF86">
    <property type="entry name" value="GERANYLGERANYL DIPHOSPHATE SYNTHASE"/>
    <property type="match status" value="1"/>
</dbReference>
<dbReference type="EMBL" id="BNJG01000001">
    <property type="protein sequence ID" value="GHO52217.1"/>
    <property type="molecule type" value="Genomic_DNA"/>
</dbReference>
<dbReference type="Proteomes" id="UP000654345">
    <property type="component" value="Unassembled WGS sequence"/>
</dbReference>
<keyword evidence="2" id="KW-0460">Magnesium</keyword>
<evidence type="ECO:0000256" key="1">
    <source>
        <dbReference type="ARBA" id="ARBA00022723"/>
    </source>
</evidence>
<dbReference type="SUPFAM" id="SSF48576">
    <property type="entry name" value="Terpenoid synthases"/>
    <property type="match status" value="1"/>
</dbReference>
<evidence type="ECO:0000313" key="5">
    <source>
        <dbReference type="Proteomes" id="UP000654345"/>
    </source>
</evidence>
<dbReference type="RefSeq" id="WP_201369146.1">
    <property type="nucleotide sequence ID" value="NZ_BNJG01000001.1"/>
</dbReference>
<dbReference type="InterPro" id="IPR000092">
    <property type="entry name" value="Polyprenyl_synt"/>
</dbReference>
<reference evidence="4 5" key="1">
    <citation type="journal article" date="2021" name="Int. J. Syst. Evol. Microbiol.">
        <title>Reticulibacter mediterranei gen. nov., sp. nov., within the new family Reticulibacteraceae fam. nov., and Ktedonospora formicarum gen. nov., sp. nov., Ktedonobacter robiniae sp. nov., Dictyobacter formicarum sp. nov. and Dictyobacter arantiisoli sp. nov., belonging to the class Ktedonobacteria.</title>
        <authorList>
            <person name="Yabe S."/>
            <person name="Zheng Y."/>
            <person name="Wang C.M."/>
            <person name="Sakai Y."/>
            <person name="Abe K."/>
            <person name="Yokota A."/>
            <person name="Donadio S."/>
            <person name="Cavaletti L."/>
            <person name="Monciardini P."/>
        </authorList>
    </citation>
    <scope>NUCLEOTIDE SEQUENCE [LARGE SCALE GENOMIC DNA]</scope>
    <source>
        <strain evidence="4 5">SOSP1-30</strain>
    </source>
</reference>
<keyword evidence="1" id="KW-0479">Metal-binding</keyword>
<dbReference type="PROSITE" id="PS00444">
    <property type="entry name" value="POLYPRENYL_SYNTHASE_2"/>
    <property type="match status" value="1"/>
</dbReference>
<dbReference type="InterPro" id="IPR008949">
    <property type="entry name" value="Isoprenoid_synthase_dom_sf"/>
</dbReference>
<dbReference type="CDD" id="cd00685">
    <property type="entry name" value="Trans_IPPS_HT"/>
    <property type="match status" value="1"/>
</dbReference>
<dbReference type="Pfam" id="PF00348">
    <property type="entry name" value="polyprenyl_synt"/>
    <property type="match status" value="1"/>
</dbReference>
<dbReference type="SFLD" id="SFLDS00005">
    <property type="entry name" value="Isoprenoid_Synthase_Type_I"/>
    <property type="match status" value="1"/>
</dbReference>
<evidence type="ECO:0000256" key="3">
    <source>
        <dbReference type="RuleBase" id="RU004466"/>
    </source>
</evidence>
<proteinExistence type="inferred from homology"/>
<accession>A0ABQ3UHQ5</accession>
<comment type="caution">
    <text evidence="4">The sequence shown here is derived from an EMBL/GenBank/DDBJ whole genome shotgun (WGS) entry which is preliminary data.</text>
</comment>
<sequence>MTLTSTLQATLLRHQQAIDSALHSAFERLAERDDTHNLQEYYGQMRYHLGWVDRHFQAIRSNAGKLLRPTLLLLAYEAVGSWEQTSNPDYLRRALPAAAAVELTHNFTLIHDDIVDGDTERHHRPTLWTVWGMPNGINSGDGMFALSRLALWGVLDEGVEGDIAARLGACLDKACLVVAEGQYLDVSFEGRQDITVSMYIDMIRRKTAELMACSAEMGARLSTRNEEAITRLRSFGEAIGIAFQVRDDLLGVWGSREELGKTEAGDIYRHKQSLPILHAREQATPEEQTTLTRIYQQTEPLEKEQVDEVLAILERTGTRDYCRQFLAQQSERAREALASVPAQQAEVSTRAMEDMRVLIDFVAAAAQ</sequence>
<comment type="similarity">
    <text evidence="3">Belongs to the FPP/GGPP synthase family.</text>
</comment>
<dbReference type="Gene3D" id="1.10.600.10">
    <property type="entry name" value="Farnesyl Diphosphate Synthase"/>
    <property type="match status" value="1"/>
</dbReference>
<keyword evidence="3" id="KW-0808">Transferase</keyword>
<evidence type="ECO:0000313" key="4">
    <source>
        <dbReference type="EMBL" id="GHO52217.1"/>
    </source>
</evidence>
<name>A0ABQ3UHQ5_9CHLR</name>
<keyword evidence="5" id="KW-1185">Reference proteome</keyword>
<dbReference type="PANTHER" id="PTHR12001">
    <property type="entry name" value="GERANYLGERANYL PYROPHOSPHATE SYNTHASE"/>
    <property type="match status" value="1"/>
</dbReference>